<dbReference type="Gene3D" id="1.10.287.660">
    <property type="entry name" value="Helix hairpin bin"/>
    <property type="match status" value="1"/>
</dbReference>
<comment type="similarity">
    <text evidence="1 9">Belongs to the WRB/GET1 family.</text>
</comment>
<proteinExistence type="inferred from homology"/>
<keyword evidence="4 9" id="KW-0256">Endoplasmic reticulum</keyword>
<feature type="chain" id="PRO_5001587826" description="Golgi to ER traffic protein 1" evidence="11">
    <location>
        <begin position="17"/>
        <end position="203"/>
    </location>
</feature>
<dbReference type="GO" id="GO:0071816">
    <property type="term" value="P:tail-anchored membrane protein insertion into ER membrane"/>
    <property type="evidence" value="ECO:0007669"/>
    <property type="project" value="InterPro"/>
</dbReference>
<evidence type="ECO:0000256" key="11">
    <source>
        <dbReference type="SAM" id="SignalP"/>
    </source>
</evidence>
<comment type="subcellular location">
    <subcellularLocation>
        <location evidence="9">Endoplasmic reticulum membrane</location>
        <topology evidence="9">Multi-pass membrane protein</topology>
    </subcellularLocation>
    <subcellularLocation>
        <location evidence="9">Golgi apparatus membrane</location>
        <topology evidence="9">Multi-pass membrane protein</topology>
    </subcellularLocation>
</comment>
<protein>
    <recommendedName>
        <fullName evidence="9">Golgi to ER traffic protein 1</fullName>
    </recommendedName>
    <alternativeName>
        <fullName evidence="9">Guided entry of tail-anchored proteins 1</fullName>
    </alternativeName>
</protein>
<sequence length="203" mass="22610">MDNTVLWLVICVVVVSKIVDYVGKDNIGEIIWAVYLKLSPSSTIQELRKTQGDAIRVYTQKSNTSSKDEFAKWAKLDREYSRLKQEVDKLTKSLNATKMSVKSAVKVALYGVTGGAKLYMRYKYRKVPVIWLPPGIFPRYILWFLSLTSAPMGSISVSIWLMVANSAVSKMIDIAIGLYKIATASPSPTAAGRRNPVKAQKAQ</sequence>
<dbReference type="Pfam" id="PF04420">
    <property type="entry name" value="CHD5"/>
    <property type="match status" value="1"/>
</dbReference>
<dbReference type="AlphaFoldDB" id="A0A060TDH4"/>
<comment type="subunit">
    <text evidence="9">Component of the Golgi to ER traffic (GET) complex, which is composed of GET1, GET2 and GET3. Within the complex, GET1 and GET2 form a heterotetramer which is stabilized by phosphatidylinositol binding and which binds to the GET3 homodimer.</text>
</comment>
<reference evidence="12" key="1">
    <citation type="submission" date="2014-02" db="EMBL/GenBank/DDBJ databases">
        <authorList>
            <person name="Genoscope - CEA"/>
        </authorList>
    </citation>
    <scope>NUCLEOTIDE SEQUENCE</scope>
    <source>
        <strain evidence="12">LS3</strain>
    </source>
</reference>
<dbReference type="GO" id="GO:0016192">
    <property type="term" value="P:vesicle-mediated transport"/>
    <property type="evidence" value="ECO:0007669"/>
    <property type="project" value="UniProtKB-KW"/>
</dbReference>
<feature type="signal peptide" evidence="11">
    <location>
        <begin position="1"/>
        <end position="16"/>
    </location>
</feature>
<dbReference type="InterPro" id="IPR027538">
    <property type="entry name" value="Get1_fungi"/>
</dbReference>
<feature type="transmembrane region" description="Helical" evidence="10">
    <location>
        <begin position="140"/>
        <end position="163"/>
    </location>
</feature>
<feature type="topological domain" description="Cytoplasmic" evidence="9">
    <location>
        <begin position="172"/>
        <end position="203"/>
    </location>
</feature>
<dbReference type="PANTHER" id="PTHR42650:SF1">
    <property type="entry name" value="GUIDED ENTRY OF TAIL-ANCHORED PROTEINS FACTOR 1"/>
    <property type="match status" value="1"/>
</dbReference>
<evidence type="ECO:0000256" key="9">
    <source>
        <dbReference type="HAMAP-Rule" id="MF_03113"/>
    </source>
</evidence>
<evidence type="ECO:0000256" key="8">
    <source>
        <dbReference type="ARBA" id="ARBA00023136"/>
    </source>
</evidence>
<gene>
    <name evidence="9" type="primary">GET1</name>
    <name evidence="12" type="ORF">GNLVRS02_ARAD1D43934g</name>
</gene>
<reference evidence="12" key="2">
    <citation type="submission" date="2014-06" db="EMBL/GenBank/DDBJ databases">
        <title>The complete genome of Blastobotrys (Arxula) adeninivorans LS3 - a yeast of biotechnological interest.</title>
        <authorList>
            <person name="Kunze G."/>
            <person name="Gaillardin C."/>
            <person name="Czernicka M."/>
            <person name="Durrens P."/>
            <person name="Martin T."/>
            <person name="Boer E."/>
            <person name="Gabaldon T."/>
            <person name="Cruz J."/>
            <person name="Talla E."/>
            <person name="Marck C."/>
            <person name="Goffeau A."/>
            <person name="Barbe V."/>
            <person name="Baret P."/>
            <person name="Baronian K."/>
            <person name="Beier S."/>
            <person name="Bleykasten C."/>
            <person name="Bode R."/>
            <person name="Casaregola S."/>
            <person name="Despons L."/>
            <person name="Fairhead C."/>
            <person name="Giersberg M."/>
            <person name="Gierski P."/>
            <person name="Hahnel U."/>
            <person name="Hartmann A."/>
            <person name="Jankowska D."/>
            <person name="Jubin C."/>
            <person name="Jung P."/>
            <person name="Lafontaine I."/>
            <person name="Leh-Louis V."/>
            <person name="Lemaire M."/>
            <person name="Marcet-Houben M."/>
            <person name="Mascher M."/>
            <person name="Morel G."/>
            <person name="Richard G.-F."/>
            <person name="Riechen J."/>
            <person name="Sacerdot C."/>
            <person name="Sarkar A."/>
            <person name="Savel G."/>
            <person name="Schacherer J."/>
            <person name="Sherman D."/>
            <person name="Straub M.-L."/>
            <person name="Stein N."/>
            <person name="Thierry A."/>
            <person name="Trautwein-Schult A."/>
            <person name="Westhof E."/>
            <person name="Worch S."/>
            <person name="Dujon B."/>
            <person name="Souciet J.-L."/>
            <person name="Wincker P."/>
            <person name="Scholz U."/>
            <person name="Neuveglise N."/>
        </authorList>
    </citation>
    <scope>NUCLEOTIDE SEQUENCE</scope>
    <source>
        <strain evidence="12">LS3</strain>
    </source>
</reference>
<evidence type="ECO:0000256" key="2">
    <source>
        <dbReference type="ARBA" id="ARBA00022448"/>
    </source>
</evidence>
<keyword evidence="6 9" id="KW-1133">Transmembrane helix</keyword>
<keyword evidence="8 9" id="KW-0472">Membrane</keyword>
<evidence type="ECO:0000256" key="7">
    <source>
        <dbReference type="ARBA" id="ARBA00023054"/>
    </source>
</evidence>
<dbReference type="GO" id="GO:0005789">
    <property type="term" value="C:endoplasmic reticulum membrane"/>
    <property type="evidence" value="ECO:0007669"/>
    <property type="project" value="UniProtKB-SubCell"/>
</dbReference>
<keyword evidence="11" id="KW-0732">Signal</keyword>
<dbReference type="GO" id="GO:0043529">
    <property type="term" value="C:GET complex"/>
    <property type="evidence" value="ECO:0007669"/>
    <property type="project" value="UniProtKB-UniRule"/>
</dbReference>
<evidence type="ECO:0000256" key="4">
    <source>
        <dbReference type="ARBA" id="ARBA00022824"/>
    </source>
</evidence>
<dbReference type="PANTHER" id="PTHR42650">
    <property type="entry name" value="TAIL-ANCHORED PROTEIN INSERTION RECEPTOR WRB"/>
    <property type="match status" value="1"/>
</dbReference>
<dbReference type="HAMAP" id="MF_03113">
    <property type="entry name" value="Get1"/>
    <property type="match status" value="1"/>
</dbReference>
<evidence type="ECO:0000256" key="10">
    <source>
        <dbReference type="SAM" id="Phobius"/>
    </source>
</evidence>
<dbReference type="InterPro" id="IPR029012">
    <property type="entry name" value="Helix_hairpin_bin_sf"/>
</dbReference>
<evidence type="ECO:0000256" key="5">
    <source>
        <dbReference type="ARBA" id="ARBA00022892"/>
    </source>
</evidence>
<comment type="caution">
    <text evidence="9">Lacks conserved residue(s) required for the propagation of feature annotation.</text>
</comment>
<evidence type="ECO:0000256" key="1">
    <source>
        <dbReference type="ARBA" id="ARBA00010799"/>
    </source>
</evidence>
<feature type="topological domain" description="Lumenal" evidence="9">
    <location>
        <begin position="1"/>
        <end position="5"/>
    </location>
</feature>
<keyword evidence="5 9" id="KW-0931">ER-Golgi transport</keyword>
<dbReference type="PhylomeDB" id="A0A060TDH4"/>
<evidence type="ECO:0000313" key="12">
    <source>
        <dbReference type="EMBL" id="CDP38844.1"/>
    </source>
</evidence>
<name>A0A060TDH4_BLAAD</name>
<evidence type="ECO:0000256" key="6">
    <source>
        <dbReference type="ARBA" id="ARBA00022989"/>
    </source>
</evidence>
<dbReference type="EMBL" id="HG937694">
    <property type="protein sequence ID" value="CDP38844.1"/>
    <property type="molecule type" value="Genomic_DNA"/>
</dbReference>
<dbReference type="InterPro" id="IPR028945">
    <property type="entry name" value="Get1"/>
</dbReference>
<keyword evidence="7 9" id="KW-0175">Coiled coil</keyword>
<keyword evidence="2 9" id="KW-0813">Transport</keyword>
<keyword evidence="9" id="KW-0333">Golgi apparatus</keyword>
<evidence type="ECO:0000256" key="3">
    <source>
        <dbReference type="ARBA" id="ARBA00022692"/>
    </source>
</evidence>
<dbReference type="GO" id="GO:0000139">
    <property type="term" value="C:Golgi membrane"/>
    <property type="evidence" value="ECO:0007669"/>
    <property type="project" value="UniProtKB-SubCell"/>
</dbReference>
<feature type="coiled-coil region" evidence="9">
    <location>
        <begin position="73"/>
        <end position="100"/>
    </location>
</feature>
<accession>A0A060TDH4</accession>
<dbReference type="GO" id="GO:0043495">
    <property type="term" value="F:protein-membrane adaptor activity"/>
    <property type="evidence" value="ECO:0007669"/>
    <property type="project" value="TreeGrafter"/>
</dbReference>
<comment type="function">
    <text evidence="9">Required for the post-translational delivery of tail-anchored (TA) proteins to the endoplasmic reticulum. Together with GET2, acts as a membrane receptor for soluble GET3, which recognizes and selectively binds the transmembrane domain of TA proteins in the cytosol. The GET complex cooperates with the HDEL receptor ERD2 to mediate the ATP-dependent retrieval of resident ER proteins that contain a C-terminal H-D-E-L retention signal from the Golgi to the ER.</text>
</comment>
<organism evidence="12">
    <name type="scientific">Blastobotrys adeninivorans</name>
    <name type="common">Yeast</name>
    <name type="synonym">Arxula adeninivorans</name>
    <dbReference type="NCBI Taxonomy" id="409370"/>
    <lineage>
        <taxon>Eukaryota</taxon>
        <taxon>Fungi</taxon>
        <taxon>Dikarya</taxon>
        <taxon>Ascomycota</taxon>
        <taxon>Saccharomycotina</taxon>
        <taxon>Dipodascomycetes</taxon>
        <taxon>Dipodascales</taxon>
        <taxon>Trichomonascaceae</taxon>
        <taxon>Blastobotrys</taxon>
    </lineage>
</organism>
<keyword evidence="3 9" id="KW-0812">Transmembrane</keyword>